<evidence type="ECO:0000256" key="2">
    <source>
        <dbReference type="ARBA" id="ARBA00016549"/>
    </source>
</evidence>
<dbReference type="CDD" id="cd16841">
    <property type="entry name" value="RraA_family"/>
    <property type="match status" value="1"/>
</dbReference>
<evidence type="ECO:0000313" key="8">
    <source>
        <dbReference type="Proteomes" id="UP000284451"/>
    </source>
</evidence>
<sequence length="217" mass="23133">MMIPDLSEIETATLGHFLTEGFMAPSIQALIPGQRIWGPALTVRMPGTDGAALVEALSVAEPGDVIVIDRCGDLRHACFGAVTATAAHARGVAGVIIDGFVTDLSALVKLGLPVWCRGRSPITTRYRNMSGHVGGTVTCGGSMVSQGDIILADESGVVVLDPATVAEHAARALQMQHDEIDILRRLRAGEMLKEISAQTKPEEGPRRRMLNLNFKQQ</sequence>
<dbReference type="InterPro" id="IPR036704">
    <property type="entry name" value="RraA/RraA-like_sf"/>
</dbReference>
<comment type="cofactor">
    <cofactor evidence="5">
        <name>Mg(2+)</name>
        <dbReference type="ChEBI" id="CHEBI:18420"/>
    </cofactor>
</comment>
<comment type="cofactor">
    <cofactor evidence="1">
        <name>a divalent metal cation</name>
        <dbReference type="ChEBI" id="CHEBI:60240"/>
    </cofactor>
</comment>
<keyword evidence="5" id="KW-0479">Metal-binding</keyword>
<organism evidence="7 8">
    <name type="scientific">Paenirhodobacter populi</name>
    <dbReference type="NCBI Taxonomy" id="2306993"/>
    <lineage>
        <taxon>Bacteria</taxon>
        <taxon>Pseudomonadati</taxon>
        <taxon>Pseudomonadota</taxon>
        <taxon>Alphaproteobacteria</taxon>
        <taxon>Rhodobacterales</taxon>
        <taxon>Rhodobacter group</taxon>
        <taxon>Paenirhodobacter</taxon>
    </lineage>
</organism>
<dbReference type="EMBL" id="SAUY01000025">
    <property type="protein sequence ID" value="RWR28343.1"/>
    <property type="molecule type" value="Genomic_DNA"/>
</dbReference>
<gene>
    <name evidence="7" type="ORF">D2T29_17040</name>
</gene>
<dbReference type="PANTHER" id="PTHR33254">
    <property type="entry name" value="4-HYDROXY-4-METHYL-2-OXOGLUTARATE ALDOLASE 3-RELATED"/>
    <property type="match status" value="1"/>
</dbReference>
<proteinExistence type="predicted"/>
<name>A0A443K6P3_9RHOB</name>
<dbReference type="Proteomes" id="UP000284451">
    <property type="component" value="Unassembled WGS sequence"/>
</dbReference>
<feature type="binding site" evidence="5">
    <location>
        <position position="103"/>
    </location>
    <ligand>
        <name>Mg(2+)</name>
        <dbReference type="ChEBI" id="CHEBI:18420"/>
    </ligand>
</feature>
<protein>
    <recommendedName>
        <fullName evidence="2">Putative 4-hydroxy-4-methyl-2-oxoglutarate aldolase</fullName>
    </recommendedName>
    <alternativeName>
        <fullName evidence="3">Regulator of ribonuclease activity homolog</fullName>
    </alternativeName>
    <alternativeName>
        <fullName evidence="4">RraA-like protein</fullName>
    </alternativeName>
</protein>
<dbReference type="GO" id="GO:0046872">
    <property type="term" value="F:metal ion binding"/>
    <property type="evidence" value="ECO:0007669"/>
    <property type="project" value="UniProtKB-KW"/>
</dbReference>
<keyword evidence="5" id="KW-0460">Magnesium</keyword>
<evidence type="ECO:0000313" key="7">
    <source>
        <dbReference type="EMBL" id="RWR28343.1"/>
    </source>
</evidence>
<evidence type="ECO:0000256" key="6">
    <source>
        <dbReference type="SAM" id="MobiDB-lite"/>
    </source>
</evidence>
<evidence type="ECO:0000256" key="4">
    <source>
        <dbReference type="ARBA" id="ARBA00030169"/>
    </source>
</evidence>
<dbReference type="Gene3D" id="3.50.30.40">
    <property type="entry name" value="Ribonuclease E inhibitor RraA/RraA-like"/>
    <property type="match status" value="1"/>
</dbReference>
<dbReference type="Pfam" id="PF03737">
    <property type="entry name" value="RraA-like"/>
    <property type="match status" value="1"/>
</dbReference>
<feature type="region of interest" description="Disordered" evidence="6">
    <location>
        <begin position="197"/>
        <end position="217"/>
    </location>
</feature>
<reference evidence="7 8" key="2">
    <citation type="submission" date="2019-01" db="EMBL/GenBank/DDBJ databases">
        <authorList>
            <person name="Li Y."/>
        </authorList>
    </citation>
    <scope>NUCLEOTIDE SEQUENCE [LARGE SCALE GENOMIC DNA]</scope>
    <source>
        <strain evidence="7 8">07D10-4-3</strain>
    </source>
</reference>
<evidence type="ECO:0000256" key="1">
    <source>
        <dbReference type="ARBA" id="ARBA00001968"/>
    </source>
</evidence>
<evidence type="ECO:0000256" key="5">
    <source>
        <dbReference type="PIRSR" id="PIRSR605493-1"/>
    </source>
</evidence>
<evidence type="ECO:0000256" key="3">
    <source>
        <dbReference type="ARBA" id="ARBA00029596"/>
    </source>
</evidence>
<reference evidence="7 8" key="1">
    <citation type="submission" date="2019-01" db="EMBL/GenBank/DDBJ databases">
        <title>Sinorhodobacter populi sp. nov. isolated from the symptomatic bark tissue of Populus euramericana canker.</title>
        <authorList>
            <person name="Xu G."/>
        </authorList>
    </citation>
    <scope>NUCLEOTIDE SEQUENCE [LARGE SCALE GENOMIC DNA]</scope>
    <source>
        <strain evidence="7 8">07D10-4-3</strain>
    </source>
</reference>
<comment type="caution">
    <text evidence="7">The sequence shown here is derived from an EMBL/GenBank/DDBJ whole genome shotgun (WGS) entry which is preliminary data.</text>
</comment>
<dbReference type="AlphaFoldDB" id="A0A443K6P3"/>
<dbReference type="SUPFAM" id="SSF89562">
    <property type="entry name" value="RraA-like"/>
    <property type="match status" value="1"/>
</dbReference>
<dbReference type="InterPro" id="IPR005493">
    <property type="entry name" value="RraA/RraA-like"/>
</dbReference>
<dbReference type="PANTHER" id="PTHR33254:SF4">
    <property type="entry name" value="4-HYDROXY-4-METHYL-2-OXOGLUTARATE ALDOLASE 3-RELATED"/>
    <property type="match status" value="1"/>
</dbReference>
<accession>A0A443K6P3</accession>